<organism evidence="1">
    <name type="scientific">Mus musculus</name>
    <name type="common">Mouse</name>
    <dbReference type="NCBI Taxonomy" id="10090"/>
    <lineage>
        <taxon>Eukaryota</taxon>
        <taxon>Metazoa</taxon>
        <taxon>Chordata</taxon>
        <taxon>Craniata</taxon>
        <taxon>Vertebrata</taxon>
        <taxon>Euteleostomi</taxon>
        <taxon>Mammalia</taxon>
        <taxon>Eutheria</taxon>
        <taxon>Euarchontoglires</taxon>
        <taxon>Glires</taxon>
        <taxon>Rodentia</taxon>
        <taxon>Myomorpha</taxon>
        <taxon>Muroidea</taxon>
        <taxon>Muridae</taxon>
        <taxon>Murinae</taxon>
        <taxon>Mus</taxon>
        <taxon>Mus</taxon>
    </lineage>
</organism>
<dbReference type="AlphaFoldDB" id="Q8C607"/>
<dbReference type="MGI" id="MGI:3642517">
    <property type="gene designation" value="Gm9837"/>
</dbReference>
<reference evidence="1" key="4">
    <citation type="journal article" date="2001" name="Nature">
        <title>Functional annotation of a full-length mouse cDNA collection.</title>
        <authorList>
            <consortium name="The RIKEN Genome Exploration Research Group Phase II Team and the FANTOM Consortium"/>
        </authorList>
    </citation>
    <scope>NUCLEOTIDE SEQUENCE</scope>
    <source>
        <strain evidence="1">C57BL/6J</strain>
        <tissue evidence="1">Testis</tissue>
    </source>
</reference>
<protein>
    <submittedName>
        <fullName evidence="1">Uncharacterized protein</fullName>
    </submittedName>
</protein>
<reference evidence="1" key="5">
    <citation type="journal article" date="2002" name="Nature">
        <title>Analysis of the mouse transcriptome based on functional annotation of 60,770 full-length cDNAs.</title>
        <authorList>
            <consortium name="The FANTOM Consortium and the RIKEN Genome Exploration Research Group Phase I and II Team"/>
        </authorList>
    </citation>
    <scope>NUCLEOTIDE SEQUENCE</scope>
    <source>
        <strain evidence="1">C57BL/6J</strain>
        <tissue evidence="1">Testis</tissue>
    </source>
</reference>
<reference evidence="1" key="6">
    <citation type="submission" date="2002-04" db="EMBL/GenBank/DDBJ databases">
        <authorList>
            <person name="Adachi J."/>
            <person name="Aizawa K."/>
            <person name="Akimura T."/>
            <person name="Arakawa T."/>
            <person name="Bono H."/>
            <person name="Carninci P."/>
            <person name="Fukuda S."/>
            <person name="Furuno M."/>
            <person name="Hanagaki T."/>
            <person name="Hara A."/>
            <person name="Hashizume W."/>
            <person name="Hayashida K."/>
            <person name="Hayatsu N."/>
            <person name="Hiramoto K."/>
            <person name="Hiraoka T."/>
            <person name="Hirozane T."/>
            <person name="Hori F."/>
            <person name="Imotani K."/>
            <person name="Ishii Y."/>
            <person name="Itoh M."/>
            <person name="Kagawa I."/>
            <person name="Kasukawa T."/>
            <person name="Katoh H."/>
            <person name="Kawai J."/>
            <person name="Kojima Y."/>
            <person name="Kondo S."/>
            <person name="Konno H."/>
            <person name="Kouda M."/>
            <person name="Koya S."/>
            <person name="Kurihara C."/>
            <person name="Matsuyama T."/>
            <person name="Miyazaki A."/>
            <person name="Murata M."/>
            <person name="Nakamura M."/>
            <person name="Nishi K."/>
            <person name="Nomura K."/>
            <person name="Numazaki R."/>
            <person name="Ohno M."/>
            <person name="Ohsato N."/>
            <person name="Okazaki Y."/>
            <person name="Saito R."/>
            <person name="Saitoh H."/>
            <person name="Sakai C."/>
            <person name="Sakai K."/>
            <person name="Sakazume N."/>
            <person name="Sano H."/>
            <person name="Sasaki D."/>
            <person name="Shibata K."/>
            <person name="Shinagawa A."/>
            <person name="Shiraki T."/>
            <person name="Sogabe Y."/>
            <person name="Tagami M."/>
            <person name="Tagawa A."/>
            <person name="Takahashi F."/>
            <person name="Takaku-Akahira S."/>
            <person name="Takeda Y."/>
            <person name="Tanaka T."/>
            <person name="Tomaru A."/>
            <person name="Toya T."/>
            <person name="Yasunishi A."/>
            <person name="Muramatsu M."/>
            <person name="Hayashizaki Y."/>
        </authorList>
    </citation>
    <scope>NUCLEOTIDE SEQUENCE</scope>
    <source>
        <strain evidence="1">C57BL/6J</strain>
        <tissue evidence="1">Testis</tissue>
    </source>
</reference>
<reference evidence="1" key="8">
    <citation type="journal article" date="2005" name="Science">
        <title>Antisense Transcription in the Mammalian Transcriptome.</title>
        <authorList>
            <consortium name="RIKEN Genome Exploration Research Group and Genome Science Group (Genome Network Project Core Group) and the FANTOM Consortium"/>
        </authorList>
    </citation>
    <scope>NUCLEOTIDE SEQUENCE</scope>
    <source>
        <strain evidence="1">C57BL/6J</strain>
        <tissue evidence="1">Testis</tissue>
    </source>
</reference>
<proteinExistence type="evidence at transcript level"/>
<reference evidence="1" key="1">
    <citation type="journal article" date="1999" name="Methods Enzymol.">
        <title>High-efficiency full-length cDNA cloning.</title>
        <authorList>
            <person name="Carninci P."/>
            <person name="Hayashizaki Y."/>
        </authorList>
    </citation>
    <scope>NUCLEOTIDE SEQUENCE</scope>
    <source>
        <strain evidence="1">C57BL/6J</strain>
        <tissue evidence="1">Testis</tissue>
    </source>
</reference>
<dbReference type="HOGENOM" id="CLU_1980910_0_0_1"/>
<dbReference type="EMBL" id="AK076795">
    <property type="protein sequence ID" value="BAC36484.1"/>
    <property type="molecule type" value="mRNA"/>
</dbReference>
<reference evidence="1" key="7">
    <citation type="journal article" date="2005" name="Science">
        <title>The Transcriptional Landscape of the Mammalian Genome.</title>
        <authorList>
            <consortium name="The FANTOM Consortium"/>
            <consortium name="Riken Genome Exploration Research Group and Genome Science Group (Genome Network Project Core Group)"/>
        </authorList>
    </citation>
    <scope>NUCLEOTIDE SEQUENCE</scope>
    <source>
        <strain evidence="1">C57BL/6J</strain>
        <tissue evidence="1">Testis</tissue>
    </source>
</reference>
<name>Q8C607_MOUSE</name>
<reference evidence="1" key="3">
    <citation type="journal article" date="2000" name="Genome Res.">
        <title>RIKEN integrated sequence analysis (RISA) system--384-format sequencing pipeline with 384 multicapillary sequencer.</title>
        <authorList>
            <person name="Shibata K."/>
            <person name="Itoh M."/>
            <person name="Aizawa K."/>
            <person name="Nagaoka S."/>
            <person name="Sasaki N."/>
            <person name="Carninci P."/>
            <person name="Konno H."/>
            <person name="Akiyama J."/>
            <person name="Nishi K."/>
            <person name="Kitsunai T."/>
            <person name="Tashiro H."/>
            <person name="Itoh M."/>
            <person name="Sumi N."/>
            <person name="Ishii Y."/>
            <person name="Nakamura S."/>
            <person name="Hazama M."/>
            <person name="Nishine T."/>
            <person name="Harada A."/>
            <person name="Yamamoto R."/>
            <person name="Matsumoto H."/>
            <person name="Sakaguchi S."/>
            <person name="Ikegami T."/>
            <person name="Kashiwagi K."/>
            <person name="Fujiwake S."/>
            <person name="Inoue K."/>
            <person name="Togawa Y."/>
            <person name="Izawa M."/>
            <person name="Ohara E."/>
            <person name="Watahiki M."/>
            <person name="Yoneda Y."/>
            <person name="Ishikawa T."/>
            <person name="Ozawa K."/>
            <person name="Tanaka T."/>
            <person name="Matsuura S."/>
            <person name="Kawai J."/>
            <person name="Okazaki Y."/>
            <person name="Muramatsu M."/>
            <person name="Inoue Y."/>
            <person name="Kira A."/>
            <person name="Hayashizaki Y."/>
        </authorList>
    </citation>
    <scope>NUCLEOTIDE SEQUENCE</scope>
    <source>
        <strain evidence="1">C57BL/6J</strain>
        <tissue evidence="1">Testis</tissue>
    </source>
</reference>
<sequence>MLWAHIPSFSPRHISFSQQFSNAGLLAVKGKLAFSFLASQNFFLTEAKGSVPAFKPNRDIAHQSQAKSWYLDWSLCELPRLPVATVWVEASMIREQCHLLAVYRRANERIRFQVPPKSLEVCDALL</sequence>
<dbReference type="AGR" id="MGI:3642517"/>
<dbReference type="RNAct" id="Q8C607">
    <property type="molecule type" value="protein"/>
</dbReference>
<accession>Q8C607</accession>
<evidence type="ECO:0000313" key="1">
    <source>
        <dbReference type="EMBL" id="BAC36484.1"/>
    </source>
</evidence>
<reference evidence="1" key="2">
    <citation type="journal article" date="2000" name="Genome Res.">
        <title>Normalization and subtraction of cap-trapper-selected cDNAs to prepare full-length cDNA libraries for rapid discovery of new genes.</title>
        <authorList>
            <person name="Carninci P."/>
            <person name="Shibata Y."/>
            <person name="Hayatsu N."/>
            <person name="Sugahara Y."/>
            <person name="Shibata K."/>
            <person name="Itoh M."/>
            <person name="Konno H."/>
            <person name="Okazaki Y."/>
            <person name="Muramatsu M."/>
            <person name="Hayashizaki Y."/>
        </authorList>
    </citation>
    <scope>NUCLEOTIDE SEQUENCE</scope>
    <source>
        <strain evidence="1">C57BL/6J</strain>
        <tissue evidence="1">Testis</tissue>
    </source>
</reference>
<evidence type="ECO:0000313" key="2">
    <source>
        <dbReference type="MGI" id="MGI:3642517"/>
    </source>
</evidence>
<gene>
    <name evidence="2" type="primary">Gm9837</name>
</gene>